<dbReference type="InterPro" id="IPR016035">
    <property type="entry name" value="Acyl_Trfase/lysoPLipase"/>
</dbReference>
<dbReference type="GO" id="GO:0071770">
    <property type="term" value="P:DIM/DIP cell wall layer assembly"/>
    <property type="evidence" value="ECO:0007669"/>
    <property type="project" value="TreeGrafter"/>
</dbReference>
<dbReference type="Pfam" id="PF08240">
    <property type="entry name" value="ADH_N"/>
    <property type="match status" value="1"/>
</dbReference>
<dbReference type="PROSITE" id="PS52019">
    <property type="entry name" value="PKS_MFAS_DH"/>
    <property type="match status" value="1"/>
</dbReference>
<dbReference type="InterPro" id="IPR016036">
    <property type="entry name" value="Malonyl_transacylase_ACP-bd"/>
</dbReference>
<dbReference type="PROSITE" id="PS00606">
    <property type="entry name" value="KS3_1"/>
    <property type="match status" value="1"/>
</dbReference>
<dbReference type="SMART" id="SM00827">
    <property type="entry name" value="PKS_AT"/>
    <property type="match status" value="1"/>
</dbReference>
<dbReference type="InterPro" id="IPR020806">
    <property type="entry name" value="PKS_PP-bd"/>
</dbReference>
<dbReference type="Gene3D" id="3.30.70.3290">
    <property type="match status" value="1"/>
</dbReference>
<dbReference type="SUPFAM" id="SSF52151">
    <property type="entry name" value="FabD/lysophospholipase-like"/>
    <property type="match status" value="1"/>
</dbReference>
<dbReference type="InterPro" id="IPR050091">
    <property type="entry name" value="PKS_NRPS_Biosynth_Enz"/>
</dbReference>
<organism evidence="12 13">
    <name type="scientific">Uabimicrobium amorphum</name>
    <dbReference type="NCBI Taxonomy" id="2596890"/>
    <lineage>
        <taxon>Bacteria</taxon>
        <taxon>Pseudomonadati</taxon>
        <taxon>Planctomycetota</taxon>
        <taxon>Candidatus Uabimicrobiia</taxon>
        <taxon>Candidatus Uabimicrobiales</taxon>
        <taxon>Candidatus Uabimicrobiaceae</taxon>
        <taxon>Candidatus Uabimicrobium</taxon>
    </lineage>
</organism>
<dbReference type="EMBL" id="AP019860">
    <property type="protein sequence ID" value="BBM86752.1"/>
    <property type="molecule type" value="Genomic_DNA"/>
</dbReference>
<dbReference type="Gene3D" id="1.10.1200.10">
    <property type="entry name" value="ACP-like"/>
    <property type="match status" value="1"/>
</dbReference>
<dbReference type="InterPro" id="IPR016039">
    <property type="entry name" value="Thiolase-like"/>
</dbReference>
<dbReference type="KEGG" id="uam:UABAM_05139"/>
<dbReference type="Pfam" id="PF22621">
    <property type="entry name" value="CurL-like_PKS_C"/>
    <property type="match status" value="1"/>
</dbReference>
<dbReference type="SUPFAM" id="SSF53901">
    <property type="entry name" value="Thiolase-like"/>
    <property type="match status" value="1"/>
</dbReference>
<evidence type="ECO:0000256" key="2">
    <source>
        <dbReference type="ARBA" id="ARBA00022553"/>
    </source>
</evidence>
<keyword evidence="3" id="KW-0808">Transferase</keyword>
<dbReference type="GO" id="GO:0016491">
    <property type="term" value="F:oxidoreductase activity"/>
    <property type="evidence" value="ECO:0007669"/>
    <property type="project" value="InterPro"/>
</dbReference>
<evidence type="ECO:0000313" key="12">
    <source>
        <dbReference type="EMBL" id="BBM86752.1"/>
    </source>
</evidence>
<dbReference type="PANTHER" id="PTHR43775:SF37">
    <property type="entry name" value="SI:DKEY-61P9.11"/>
    <property type="match status" value="1"/>
</dbReference>
<keyword evidence="13" id="KW-1185">Reference proteome</keyword>
<dbReference type="InterPro" id="IPR020807">
    <property type="entry name" value="PKS_DH"/>
</dbReference>
<dbReference type="InterPro" id="IPR011032">
    <property type="entry name" value="GroES-like_sf"/>
</dbReference>
<evidence type="ECO:0000256" key="3">
    <source>
        <dbReference type="ARBA" id="ARBA00022679"/>
    </source>
</evidence>
<dbReference type="CDD" id="cd00833">
    <property type="entry name" value="PKS"/>
    <property type="match status" value="1"/>
</dbReference>
<feature type="region of interest" description="C-terminal hotdog fold" evidence="6">
    <location>
        <begin position="1048"/>
        <end position="1190"/>
    </location>
</feature>
<dbReference type="Gene3D" id="3.40.366.10">
    <property type="entry name" value="Malonyl-Coenzyme A Acyl Carrier Protein, domain 2"/>
    <property type="match status" value="1"/>
</dbReference>
<accession>A0A5S9ISS6</accession>
<evidence type="ECO:0000256" key="8">
    <source>
        <dbReference type="SAM" id="MobiDB-lite"/>
    </source>
</evidence>
<dbReference type="GO" id="GO:0031177">
    <property type="term" value="F:phosphopantetheine binding"/>
    <property type="evidence" value="ECO:0007669"/>
    <property type="project" value="InterPro"/>
</dbReference>
<dbReference type="Gene3D" id="3.40.50.720">
    <property type="entry name" value="NAD(P)-binding Rossmann-like Domain"/>
    <property type="match status" value="3"/>
</dbReference>
<evidence type="ECO:0000259" key="10">
    <source>
        <dbReference type="PROSITE" id="PS52004"/>
    </source>
</evidence>
<dbReference type="InterPro" id="IPR049552">
    <property type="entry name" value="PKS_DH_N"/>
</dbReference>
<evidence type="ECO:0000256" key="4">
    <source>
        <dbReference type="ARBA" id="ARBA00023268"/>
    </source>
</evidence>
<dbReference type="Proteomes" id="UP000326354">
    <property type="component" value="Chromosome"/>
</dbReference>
<feature type="active site" description="Proton acceptor; for dehydratase activity" evidence="6">
    <location>
        <position position="952"/>
    </location>
</feature>
<dbReference type="Pfam" id="PF00698">
    <property type="entry name" value="Acyl_transf_1"/>
    <property type="match status" value="1"/>
</dbReference>
<dbReference type="CDD" id="cd08955">
    <property type="entry name" value="KR_2_FAS_SDR_x"/>
    <property type="match status" value="1"/>
</dbReference>
<dbReference type="GO" id="GO:0004312">
    <property type="term" value="F:fatty acid synthase activity"/>
    <property type="evidence" value="ECO:0007669"/>
    <property type="project" value="TreeGrafter"/>
</dbReference>
<keyword evidence="4" id="KW-0511">Multifunctional enzyme</keyword>
<evidence type="ECO:0000259" key="9">
    <source>
        <dbReference type="PROSITE" id="PS50075"/>
    </source>
</evidence>
<dbReference type="FunFam" id="3.40.366.10:FF:000002">
    <property type="entry name" value="Probable polyketide synthase 2"/>
    <property type="match status" value="1"/>
</dbReference>
<feature type="region of interest" description="Disordered" evidence="8">
    <location>
        <begin position="2084"/>
        <end position="2106"/>
    </location>
</feature>
<dbReference type="InterPro" id="IPR042104">
    <property type="entry name" value="PKS_dehydratase_sf"/>
</dbReference>
<dbReference type="SUPFAM" id="SSF51735">
    <property type="entry name" value="NAD(P)-binding Rossmann-fold domains"/>
    <property type="match status" value="3"/>
</dbReference>
<sequence>MSNGKDQQLAASKKMLLALKKLKERVKELETEKNEPIAIIGMSCRFPGSNNCGEYWNVLQNGIDAISVVPKERWDIDSYYDPDPDVPGKMYTKYGGFVHNVDSFDAQFFGISPREAVSMDPQHRLFLQVSWEALENARQISPRLRKSRTGVFVGASTNDYSHYFFGGHDSDTIDAYFGTGNSHSAIPGRLSYLLGLQGPSFAVDTACSSSLVALHLACQSLRNKECDLALVGGVNLTLVPFTTINFCKARMMAPDGRCKTFDAAADGYVRGEGCGAIVLKRLSQAQKDRDKILAVIQGSAVNQDGASGGLTAPNGPSQEAVILEALENAGLQPQDIDYVEAHGTGTSLGDPIEIQALANALRNKGGKELIVGSAKTNIGHLEAAAGIAGVIKVVLSLYNERIPQHLHFNNPSPYIPWNDIAIEVAKEGQAWPRGEKPRFAGVSSFAFIGTNAHVVIGEAPQLPKDDNEVDRSFHVLSLSAKKEQNLSVFAEKIHKDLQQTSSSLADYCYTTNTGKGHFSHRLAIAATDKQELVQQLSKFIAKEPMKFSGKVSARDNKVAFLFTGQGSQYPDMGKELYNSCPVFRRYMDKCDAILQEEIGESLLNILYGDDEEKQQLIHHTKYTQPALFCIEYSLAQMWISWGVEPHMVLGHSVGEYTAACVAKIFDLQSGLKLIAKRAQLMNALPQNGGMVSIYATKEQVAELLKPFAVDVAAINGPKSTVVSGEKEQLQNLQQKLDEEKIRYQVLQVSHAFHSRLMDSILDEFSSVANNINYAFPEIAIVSNVTGEIAEAETISNGVYWTKHIREAVNFAKSMETLQEQKCNVLVEVGPTPILLSMGRSCIKAKDLLWLPSLRKNKSDWQQITASIAQMYVQGLEVDWRGFDRDYVRYTTHLPTYPFTQQRYWVQQPTRNIAAQRGTIHPLLQSKFTSPTISNTIFQSQIGTSLWPEVEDHKVYGWKVLPGAAYAEMMCAAQKHIEKPLAIKDLQILEPLILENERSLQMIFSPQSESWEVYSSEDEKQWQLHAVARCAQPKEQQTANLQTIRNDCHIKMPCEELYAFLGKLGFDYGPAFNLLSELSHNGRGEVVARVTVDGSKKFCLNPCALDACFQAFSLALFAEEQSAQNVYIPVAVERYAIFHENISDFWVHIKLRDGAAGETYSGDMQLMTEAGKIVAVVEGFTIKAVSQQMLEKHLNRDVDESLFFIDWQQRDLTTSENDDRPLVVFVQSEEQRQKITEECICVIVSSENKTQDANIFCNPQQDIDWIWEHVPAKAHLMYLWHDNTQALHSNALTLLQLLQSMAQHNNAYKLTLVTQNAQCVIDHDKIDVQASYVWGLGKVISQEYPQLNCQMIDVDNLDIEKICCCSTLWSKEKQIALREECAYVARLTTIDNEKDLVSVPQSEAYRLSIDAKGSIDNLSYQSFNKRTLQEREIEIEVYSTGLNFRDIMNALGLYPGDAGELGGECCGRVVSVGSEVDDLQIGDEVLGIAAGSFANRTYTHRHLVAKKPQDMTYNEAATIPITFLTAYYGLCKLASLKDGQKVLIHSAAGGVGLAAVQIAQHYNAEIFATAGNEEKRSFLKSLGVQHVMDSRSLKFAEEMAGEQIDIVLNALAGEYVEKSMRLLKKDGHFLEIGKTDIWNNEQVSAVSPQLHYFAFDLAEICEKKPQLLQEMLQQIMAMFDKKILCPLPHRIFSREQVISAFRYMAQAKHIGKVVVCEKQKETYISDASYMISGGLGALGLEFAHLLAVSGAKHLVLVSRREDISEVVKQIEKIEQSGAEVTIMRADVADKEMLFAAWEKVAENIPPLRGIIHAAGILDDQLLAQQTSESFARVLRPKVDGAWNLHLLSENMPLDFFVNFSSLASALGSAGQGNYAAANAFLDSLAFLRRQKGLAATVINWGPWAEIGMAADLSKRGQDVWSTMGINTISPQQGRQMYQTINHLTQPQVIAMPIDWTKFAQTFAEEPFFEKIVSVAKTKMSHHEKQESKLLKELEEMPVTQRYDFLRNYVVTKAESILGLSALDTTQPLQEMGLDSLMAIELKNTLEMSVGKTLPATMLFNYPTIELIVSYIANDILDIEFAQEQDDTTPLESQKSDHAEQVEQMSEDEAMELLNQKLSAFNNEDEDDDE</sequence>
<dbReference type="InterPro" id="IPR049900">
    <property type="entry name" value="PKS_mFAS_DH"/>
</dbReference>
<dbReference type="InterPro" id="IPR036291">
    <property type="entry name" value="NAD(P)-bd_dom_sf"/>
</dbReference>
<dbReference type="FunFam" id="3.40.50.720:FF:000209">
    <property type="entry name" value="Polyketide synthase Pks12"/>
    <property type="match status" value="1"/>
</dbReference>
<dbReference type="InterPro" id="IPR036736">
    <property type="entry name" value="ACP-like_sf"/>
</dbReference>
<name>A0A5S9ISS6_UABAM</name>
<dbReference type="InterPro" id="IPR014043">
    <property type="entry name" value="Acyl_transferase_dom"/>
</dbReference>
<dbReference type="InterPro" id="IPR001227">
    <property type="entry name" value="Ac_transferase_dom_sf"/>
</dbReference>
<dbReference type="InterPro" id="IPR014031">
    <property type="entry name" value="Ketoacyl_synth_C"/>
</dbReference>
<evidence type="ECO:0000256" key="5">
    <source>
        <dbReference type="ARBA" id="ARBA00054155"/>
    </source>
</evidence>
<dbReference type="SMART" id="SM00823">
    <property type="entry name" value="PKS_PP"/>
    <property type="match status" value="1"/>
</dbReference>
<dbReference type="InterPro" id="IPR009081">
    <property type="entry name" value="PP-bd_ACP"/>
</dbReference>
<dbReference type="PANTHER" id="PTHR43775">
    <property type="entry name" value="FATTY ACID SYNTHASE"/>
    <property type="match status" value="1"/>
</dbReference>
<dbReference type="Gene3D" id="3.90.180.10">
    <property type="entry name" value="Medium-chain alcohol dehydrogenases, catalytic domain"/>
    <property type="match status" value="1"/>
</dbReference>
<dbReference type="InterPro" id="IPR049551">
    <property type="entry name" value="PKS_DH_C"/>
</dbReference>
<feature type="domain" description="PKS/mFAS DH" evidence="11">
    <location>
        <begin position="920"/>
        <end position="1190"/>
    </location>
</feature>
<proteinExistence type="predicted"/>
<dbReference type="Pfam" id="PF00109">
    <property type="entry name" value="ketoacyl-synt"/>
    <property type="match status" value="1"/>
</dbReference>
<dbReference type="SMART" id="SM00825">
    <property type="entry name" value="PKS_KS"/>
    <property type="match status" value="1"/>
</dbReference>
<evidence type="ECO:0000256" key="7">
    <source>
        <dbReference type="SAM" id="Coils"/>
    </source>
</evidence>
<dbReference type="GO" id="GO:0006633">
    <property type="term" value="P:fatty acid biosynthetic process"/>
    <property type="evidence" value="ECO:0007669"/>
    <property type="project" value="InterPro"/>
</dbReference>
<feature type="active site" description="Proton donor; for dehydratase activity" evidence="6">
    <location>
        <position position="1105"/>
    </location>
</feature>
<dbReference type="InterPro" id="IPR018201">
    <property type="entry name" value="Ketoacyl_synth_AS"/>
</dbReference>
<dbReference type="InterPro" id="IPR013154">
    <property type="entry name" value="ADH-like_N"/>
</dbReference>
<feature type="domain" description="Ketosynthase family 3 (KS3)" evidence="10">
    <location>
        <begin position="34"/>
        <end position="458"/>
    </location>
</feature>
<evidence type="ECO:0000256" key="1">
    <source>
        <dbReference type="ARBA" id="ARBA00022450"/>
    </source>
</evidence>
<dbReference type="PROSITE" id="PS52004">
    <property type="entry name" value="KS3_2"/>
    <property type="match status" value="1"/>
</dbReference>
<dbReference type="GO" id="GO:0004315">
    <property type="term" value="F:3-oxoacyl-[acyl-carrier-protein] synthase activity"/>
    <property type="evidence" value="ECO:0007669"/>
    <property type="project" value="InterPro"/>
</dbReference>
<feature type="domain" description="Carrier" evidence="9">
    <location>
        <begin position="1995"/>
        <end position="2074"/>
    </location>
</feature>
<dbReference type="CDD" id="cd05195">
    <property type="entry name" value="enoyl_red"/>
    <property type="match status" value="1"/>
</dbReference>
<dbReference type="Pfam" id="PF13602">
    <property type="entry name" value="ADH_zinc_N_2"/>
    <property type="match status" value="1"/>
</dbReference>
<dbReference type="Gene3D" id="3.40.47.10">
    <property type="match status" value="1"/>
</dbReference>
<dbReference type="InterPro" id="IPR020843">
    <property type="entry name" value="ER"/>
</dbReference>
<comment type="function">
    <text evidence="5">Involved in production of the polyketide antibiotic thailandamide.</text>
</comment>
<dbReference type="SUPFAM" id="SSF47336">
    <property type="entry name" value="ACP-like"/>
    <property type="match status" value="1"/>
</dbReference>
<reference evidence="12 13" key="1">
    <citation type="submission" date="2019-08" db="EMBL/GenBank/DDBJ databases">
        <title>Complete genome sequence of Candidatus Uab amorphum.</title>
        <authorList>
            <person name="Shiratori T."/>
            <person name="Suzuki S."/>
            <person name="Kakizawa Y."/>
            <person name="Ishida K."/>
        </authorList>
    </citation>
    <scope>NUCLEOTIDE SEQUENCE [LARGE SCALE GENOMIC DNA]</scope>
    <source>
        <strain evidence="12 13">SRT547</strain>
    </source>
</reference>
<keyword evidence="2" id="KW-0597">Phosphoprotein</keyword>
<dbReference type="SMART" id="SM00829">
    <property type="entry name" value="PKS_ER"/>
    <property type="match status" value="1"/>
</dbReference>
<evidence type="ECO:0000256" key="6">
    <source>
        <dbReference type="PROSITE-ProRule" id="PRU01363"/>
    </source>
</evidence>
<dbReference type="Pfam" id="PF21089">
    <property type="entry name" value="PKS_DH_N"/>
    <property type="match status" value="1"/>
</dbReference>
<dbReference type="SMART" id="SM00826">
    <property type="entry name" value="PKS_DH"/>
    <property type="match status" value="1"/>
</dbReference>
<feature type="coiled-coil region" evidence="7">
    <location>
        <begin position="722"/>
        <end position="749"/>
    </location>
</feature>
<dbReference type="GO" id="GO:0005737">
    <property type="term" value="C:cytoplasm"/>
    <property type="evidence" value="ECO:0007669"/>
    <property type="project" value="TreeGrafter"/>
</dbReference>
<dbReference type="InterPro" id="IPR014030">
    <property type="entry name" value="Ketoacyl_synth_N"/>
</dbReference>
<dbReference type="InterPro" id="IPR057326">
    <property type="entry name" value="KR_dom"/>
</dbReference>
<dbReference type="InterPro" id="IPR020841">
    <property type="entry name" value="PKS_Beta-ketoAc_synthase_dom"/>
</dbReference>
<dbReference type="Pfam" id="PF02801">
    <property type="entry name" value="Ketoacyl-synt_C"/>
    <property type="match status" value="1"/>
</dbReference>
<dbReference type="SUPFAM" id="SSF50129">
    <property type="entry name" value="GroES-like"/>
    <property type="match status" value="1"/>
</dbReference>
<dbReference type="RefSeq" id="WP_229759306.1">
    <property type="nucleotide sequence ID" value="NZ_AP019860.1"/>
</dbReference>
<gene>
    <name evidence="12" type="ORF">UABAM_05139</name>
</gene>
<dbReference type="FunFam" id="3.40.47.10:FF:000019">
    <property type="entry name" value="Polyketide synthase type I"/>
    <property type="match status" value="1"/>
</dbReference>
<protein>
    <submittedName>
        <fullName evidence="12">Polyketide synthase</fullName>
    </submittedName>
</protein>
<evidence type="ECO:0000313" key="13">
    <source>
        <dbReference type="Proteomes" id="UP000326354"/>
    </source>
</evidence>
<keyword evidence="7" id="KW-0175">Coiled coil</keyword>
<feature type="region of interest" description="N-terminal hotdog fold" evidence="6">
    <location>
        <begin position="920"/>
        <end position="1036"/>
    </location>
</feature>
<dbReference type="Pfam" id="PF00550">
    <property type="entry name" value="PP-binding"/>
    <property type="match status" value="1"/>
</dbReference>
<keyword evidence="1" id="KW-0596">Phosphopantetheine</keyword>
<dbReference type="PROSITE" id="PS50075">
    <property type="entry name" value="CARRIER"/>
    <property type="match status" value="1"/>
</dbReference>
<dbReference type="Gene3D" id="3.10.129.110">
    <property type="entry name" value="Polyketide synthase dehydratase"/>
    <property type="match status" value="1"/>
</dbReference>
<evidence type="ECO:0000259" key="11">
    <source>
        <dbReference type="PROSITE" id="PS52019"/>
    </source>
</evidence>
<dbReference type="Pfam" id="PF08659">
    <property type="entry name" value="KR"/>
    <property type="match status" value="1"/>
</dbReference>
<dbReference type="GO" id="GO:0005886">
    <property type="term" value="C:plasma membrane"/>
    <property type="evidence" value="ECO:0007669"/>
    <property type="project" value="TreeGrafter"/>
</dbReference>
<dbReference type="SMART" id="SM00822">
    <property type="entry name" value="PKS_KR"/>
    <property type="match status" value="1"/>
</dbReference>
<dbReference type="InterPro" id="IPR013968">
    <property type="entry name" value="PKS_KR"/>
</dbReference>
<dbReference type="Pfam" id="PF14765">
    <property type="entry name" value="PS-DH"/>
    <property type="match status" value="1"/>
</dbReference>
<dbReference type="SUPFAM" id="SSF55048">
    <property type="entry name" value="Probable ACP-binding domain of malonyl-CoA ACP transacylase"/>
    <property type="match status" value="1"/>
</dbReference>